<dbReference type="Proteomes" id="UP000245802">
    <property type="component" value="Chromosome"/>
</dbReference>
<feature type="transmembrane region" description="Helical" evidence="1">
    <location>
        <begin position="47"/>
        <end position="75"/>
    </location>
</feature>
<accession>A0A2Z3H269</accession>
<dbReference type="KEGG" id="gog:C1280_00750"/>
<feature type="transmembrane region" description="Helical" evidence="1">
    <location>
        <begin position="20"/>
        <end position="41"/>
    </location>
</feature>
<protein>
    <submittedName>
        <fullName evidence="2">Uncharacterized protein</fullName>
    </submittedName>
</protein>
<evidence type="ECO:0000256" key="1">
    <source>
        <dbReference type="SAM" id="Phobius"/>
    </source>
</evidence>
<keyword evidence="1" id="KW-1133">Transmembrane helix</keyword>
<keyword evidence="1" id="KW-0812">Transmembrane</keyword>
<proteinExistence type="predicted"/>
<dbReference type="AlphaFoldDB" id="A0A2Z3H269"/>
<keyword evidence="1" id="KW-0472">Membrane</keyword>
<reference evidence="2 3" key="1">
    <citation type="submission" date="2018-01" db="EMBL/GenBank/DDBJ databases">
        <title>G. obscuriglobus.</title>
        <authorList>
            <person name="Franke J."/>
            <person name="Blomberg W."/>
            <person name="Selmecki A."/>
        </authorList>
    </citation>
    <scope>NUCLEOTIDE SEQUENCE [LARGE SCALE GENOMIC DNA]</scope>
    <source>
        <strain evidence="2 3">DSM 5831</strain>
    </source>
</reference>
<evidence type="ECO:0000313" key="2">
    <source>
        <dbReference type="EMBL" id="AWM35694.1"/>
    </source>
</evidence>
<dbReference type="EMBL" id="CP025958">
    <property type="protein sequence ID" value="AWM35694.1"/>
    <property type="molecule type" value="Genomic_DNA"/>
</dbReference>
<keyword evidence="3" id="KW-1185">Reference proteome</keyword>
<sequence>MRRGTRAGAAVAAYRRARWWATRVMGLSFPFVLGEACVAPLSGRGGWLVGIGAAVLFCAFFWAFWIGCAVTAAWCRRD</sequence>
<gene>
    <name evidence="2" type="ORF">C1280_00750</name>
</gene>
<evidence type="ECO:0000313" key="3">
    <source>
        <dbReference type="Proteomes" id="UP000245802"/>
    </source>
</evidence>
<name>A0A2Z3H269_9BACT</name>
<organism evidence="2 3">
    <name type="scientific">Gemmata obscuriglobus</name>
    <dbReference type="NCBI Taxonomy" id="114"/>
    <lineage>
        <taxon>Bacteria</taxon>
        <taxon>Pseudomonadati</taxon>
        <taxon>Planctomycetota</taxon>
        <taxon>Planctomycetia</taxon>
        <taxon>Gemmatales</taxon>
        <taxon>Gemmataceae</taxon>
        <taxon>Gemmata</taxon>
    </lineage>
</organism>